<keyword evidence="3" id="KW-1185">Reference proteome</keyword>
<feature type="signal peptide" evidence="1">
    <location>
        <begin position="1"/>
        <end position="19"/>
    </location>
</feature>
<organism evidence="2 3">
    <name type="scientific">Collybia nuda</name>
    <dbReference type="NCBI Taxonomy" id="64659"/>
    <lineage>
        <taxon>Eukaryota</taxon>
        <taxon>Fungi</taxon>
        <taxon>Dikarya</taxon>
        <taxon>Basidiomycota</taxon>
        <taxon>Agaricomycotina</taxon>
        <taxon>Agaricomycetes</taxon>
        <taxon>Agaricomycetidae</taxon>
        <taxon>Agaricales</taxon>
        <taxon>Tricholomatineae</taxon>
        <taxon>Clitocybaceae</taxon>
        <taxon>Collybia</taxon>
    </lineage>
</organism>
<feature type="chain" id="PRO_5040276747" evidence="1">
    <location>
        <begin position="20"/>
        <end position="179"/>
    </location>
</feature>
<evidence type="ECO:0000313" key="3">
    <source>
        <dbReference type="Proteomes" id="UP000807353"/>
    </source>
</evidence>
<protein>
    <submittedName>
        <fullName evidence="2">Hydrophobic surface binding protein A-domain-containing protein</fullName>
    </submittedName>
</protein>
<dbReference type="PANTHER" id="PTHR38123:SF1">
    <property type="entry name" value="HYDROPHOBIC SURFACE BINDING PROTEIN"/>
    <property type="match status" value="1"/>
</dbReference>
<comment type="caution">
    <text evidence="2">The sequence shown here is derived from an EMBL/GenBank/DDBJ whole genome shotgun (WGS) entry which is preliminary data.</text>
</comment>
<dbReference type="InterPro" id="IPR021054">
    <property type="entry name" value="Cell_wall_mannoprotein_1"/>
</dbReference>
<dbReference type="Pfam" id="PF12296">
    <property type="entry name" value="HsbA"/>
    <property type="match status" value="1"/>
</dbReference>
<evidence type="ECO:0000256" key="1">
    <source>
        <dbReference type="SAM" id="SignalP"/>
    </source>
</evidence>
<accession>A0A9P5XXR5</accession>
<keyword evidence="1" id="KW-0732">Signal</keyword>
<reference evidence="2" key="1">
    <citation type="submission" date="2020-11" db="EMBL/GenBank/DDBJ databases">
        <authorList>
            <consortium name="DOE Joint Genome Institute"/>
            <person name="Ahrendt S."/>
            <person name="Riley R."/>
            <person name="Andreopoulos W."/>
            <person name="Labutti K."/>
            <person name="Pangilinan J."/>
            <person name="Ruiz-Duenas F.J."/>
            <person name="Barrasa J.M."/>
            <person name="Sanchez-Garcia M."/>
            <person name="Camarero S."/>
            <person name="Miyauchi S."/>
            <person name="Serrano A."/>
            <person name="Linde D."/>
            <person name="Babiker R."/>
            <person name="Drula E."/>
            <person name="Ayuso-Fernandez I."/>
            <person name="Pacheco R."/>
            <person name="Padilla G."/>
            <person name="Ferreira P."/>
            <person name="Barriuso J."/>
            <person name="Kellner H."/>
            <person name="Castanera R."/>
            <person name="Alfaro M."/>
            <person name="Ramirez L."/>
            <person name="Pisabarro A.G."/>
            <person name="Kuo A."/>
            <person name="Tritt A."/>
            <person name="Lipzen A."/>
            <person name="He G."/>
            <person name="Yan M."/>
            <person name="Ng V."/>
            <person name="Cullen D."/>
            <person name="Martin F."/>
            <person name="Rosso M.-N."/>
            <person name="Henrissat B."/>
            <person name="Hibbett D."/>
            <person name="Martinez A.T."/>
            <person name="Grigoriev I.V."/>
        </authorList>
    </citation>
    <scope>NUCLEOTIDE SEQUENCE</scope>
    <source>
        <strain evidence="2">CBS 247.69</strain>
    </source>
</reference>
<dbReference type="GO" id="GO:0005576">
    <property type="term" value="C:extracellular region"/>
    <property type="evidence" value="ECO:0007669"/>
    <property type="project" value="TreeGrafter"/>
</dbReference>
<dbReference type="EMBL" id="MU150363">
    <property type="protein sequence ID" value="KAF9457631.1"/>
    <property type="molecule type" value="Genomic_DNA"/>
</dbReference>
<dbReference type="Proteomes" id="UP000807353">
    <property type="component" value="Unassembled WGS sequence"/>
</dbReference>
<sequence>MRSASTLFFLVSLAVSSFATVAQVEADIANISTSLNTVDASINAFPTSGGTLAQALAIHNNAVALGTPLGQGTTDTQGTAGPISESDGRTILTSVEALEPVIDDALTKIAARKAAFQALPIGGIPALVKQDINNLCSQTATFETALIALCPTDLQGEATALKNRIDAACAAAIAAYADV</sequence>
<evidence type="ECO:0000313" key="2">
    <source>
        <dbReference type="EMBL" id="KAF9457631.1"/>
    </source>
</evidence>
<dbReference type="AlphaFoldDB" id="A0A9P5XXR5"/>
<dbReference type="PANTHER" id="PTHR38123">
    <property type="entry name" value="CELL WALL SERINE-THREONINE-RICH GALACTOMANNOPROTEIN MP1 (AFU_ORTHOLOGUE AFUA_4G03240)"/>
    <property type="match status" value="1"/>
</dbReference>
<dbReference type="Gene3D" id="1.20.1280.140">
    <property type="match status" value="1"/>
</dbReference>
<proteinExistence type="predicted"/>
<name>A0A9P5XXR5_9AGAR</name>
<gene>
    <name evidence="2" type="ORF">BDZ94DRAFT_1227536</name>
</gene>
<dbReference type="OrthoDB" id="3485059at2759"/>